<dbReference type="EMBL" id="GGEC01073906">
    <property type="protein sequence ID" value="MBX54390.1"/>
    <property type="molecule type" value="Transcribed_RNA"/>
</dbReference>
<dbReference type="AlphaFoldDB" id="A0A2P2PI07"/>
<proteinExistence type="predicted"/>
<evidence type="ECO:0000313" key="1">
    <source>
        <dbReference type="EMBL" id="MBX54390.1"/>
    </source>
</evidence>
<reference evidence="1" key="1">
    <citation type="submission" date="2018-02" db="EMBL/GenBank/DDBJ databases">
        <title>Rhizophora mucronata_Transcriptome.</title>
        <authorList>
            <person name="Meera S.P."/>
            <person name="Sreeshan A."/>
            <person name="Augustine A."/>
        </authorList>
    </citation>
    <scope>NUCLEOTIDE SEQUENCE</scope>
    <source>
        <tissue evidence="1">Leaf</tissue>
    </source>
</reference>
<organism evidence="1">
    <name type="scientific">Rhizophora mucronata</name>
    <name type="common">Asiatic mangrove</name>
    <dbReference type="NCBI Taxonomy" id="61149"/>
    <lineage>
        <taxon>Eukaryota</taxon>
        <taxon>Viridiplantae</taxon>
        <taxon>Streptophyta</taxon>
        <taxon>Embryophyta</taxon>
        <taxon>Tracheophyta</taxon>
        <taxon>Spermatophyta</taxon>
        <taxon>Magnoliopsida</taxon>
        <taxon>eudicotyledons</taxon>
        <taxon>Gunneridae</taxon>
        <taxon>Pentapetalae</taxon>
        <taxon>rosids</taxon>
        <taxon>fabids</taxon>
        <taxon>Malpighiales</taxon>
        <taxon>Rhizophoraceae</taxon>
        <taxon>Rhizophora</taxon>
    </lineage>
</organism>
<protein>
    <submittedName>
        <fullName evidence="1">Uncharacterized protein</fullName>
    </submittedName>
</protein>
<accession>A0A2P2PI07</accession>
<sequence length="35" mass="3782">MMTQGSLTRHDTGVTDTTTLHVASNRSLCPLLNPL</sequence>
<name>A0A2P2PI07_RHIMU</name>